<evidence type="ECO:0000256" key="1">
    <source>
        <dbReference type="SAM" id="Phobius"/>
    </source>
</evidence>
<name>A0A915JZN0_ROMCU</name>
<dbReference type="AlphaFoldDB" id="A0A915JZN0"/>
<keyword evidence="2" id="KW-1185">Reference proteome</keyword>
<protein>
    <submittedName>
        <fullName evidence="3">Uncharacterized protein</fullName>
    </submittedName>
</protein>
<dbReference type="WBParaSite" id="nRc.2.0.1.t31966-RA">
    <property type="protein sequence ID" value="nRc.2.0.1.t31966-RA"/>
    <property type="gene ID" value="nRc.2.0.1.g31966"/>
</dbReference>
<feature type="transmembrane region" description="Helical" evidence="1">
    <location>
        <begin position="185"/>
        <end position="210"/>
    </location>
</feature>
<dbReference type="Proteomes" id="UP000887565">
    <property type="component" value="Unplaced"/>
</dbReference>
<evidence type="ECO:0000313" key="3">
    <source>
        <dbReference type="WBParaSite" id="nRc.2.0.1.t31966-RA"/>
    </source>
</evidence>
<organism evidence="2 3">
    <name type="scientific">Romanomermis culicivorax</name>
    <name type="common">Nematode worm</name>
    <dbReference type="NCBI Taxonomy" id="13658"/>
    <lineage>
        <taxon>Eukaryota</taxon>
        <taxon>Metazoa</taxon>
        <taxon>Ecdysozoa</taxon>
        <taxon>Nematoda</taxon>
        <taxon>Enoplea</taxon>
        <taxon>Dorylaimia</taxon>
        <taxon>Mermithida</taxon>
        <taxon>Mermithoidea</taxon>
        <taxon>Mermithidae</taxon>
        <taxon>Romanomermis</taxon>
    </lineage>
</organism>
<reference evidence="3" key="1">
    <citation type="submission" date="2022-11" db="UniProtKB">
        <authorList>
            <consortium name="WormBaseParasite"/>
        </authorList>
    </citation>
    <scope>IDENTIFICATION</scope>
</reference>
<keyword evidence="1" id="KW-0472">Membrane</keyword>
<proteinExistence type="predicted"/>
<keyword evidence="1" id="KW-1133">Transmembrane helix</keyword>
<sequence>MAKFCPILKQEVDDFKLLTINARSMKFGLYNKDKQGILMQQSALEESFIRSKVIEVSTGRLFMAHPVYISSIPVAKMKNTNKNYWAFKKQIKHLICSNVPKEVELKQKFFKHQSYFNIAQKITDLIMMFNTHAQRIDKNCNQNSSCKMVAIDESFNFRLIKSCVFAKSAEARHFGVSGFLITLNIFFLVLGFVVCFGATLAILFVTRVFVSLEIL</sequence>
<keyword evidence="1" id="KW-0812">Transmembrane</keyword>
<accession>A0A915JZN0</accession>
<evidence type="ECO:0000313" key="2">
    <source>
        <dbReference type="Proteomes" id="UP000887565"/>
    </source>
</evidence>